<comment type="subcellular location">
    <subcellularLocation>
        <location evidence="1">Nucleus</location>
        <location evidence="1">Nucleolus</location>
    </subcellularLocation>
</comment>
<feature type="region of interest" description="Disordered" evidence="8">
    <location>
        <begin position="106"/>
        <end position="165"/>
    </location>
</feature>
<dbReference type="PANTHER" id="PTHR23183">
    <property type="entry name" value="NOP14"/>
    <property type="match status" value="1"/>
</dbReference>
<organism evidence="9 10">
    <name type="scientific">Citrus sinensis</name>
    <name type="common">Sweet orange</name>
    <name type="synonym">Citrus aurantium var. sinensis</name>
    <dbReference type="NCBI Taxonomy" id="2711"/>
    <lineage>
        <taxon>Eukaryota</taxon>
        <taxon>Viridiplantae</taxon>
        <taxon>Streptophyta</taxon>
        <taxon>Embryophyta</taxon>
        <taxon>Tracheophyta</taxon>
        <taxon>Spermatophyta</taxon>
        <taxon>Magnoliopsida</taxon>
        <taxon>eudicotyledons</taxon>
        <taxon>Gunneridae</taxon>
        <taxon>Pentapetalae</taxon>
        <taxon>rosids</taxon>
        <taxon>malvids</taxon>
        <taxon>Sapindales</taxon>
        <taxon>Rutaceae</taxon>
        <taxon>Aurantioideae</taxon>
        <taxon>Citrus</taxon>
    </lineage>
</organism>
<keyword evidence="10" id="KW-1185">Reference proteome</keyword>
<evidence type="ECO:0000256" key="7">
    <source>
        <dbReference type="SAM" id="Coils"/>
    </source>
</evidence>
<feature type="region of interest" description="Disordered" evidence="8">
    <location>
        <begin position="16"/>
        <end position="40"/>
    </location>
</feature>
<evidence type="ECO:0000256" key="3">
    <source>
        <dbReference type="ARBA" id="ARBA00022517"/>
    </source>
</evidence>
<proteinExistence type="inferred from homology"/>
<dbReference type="Proteomes" id="UP000027120">
    <property type="component" value="Unassembled WGS sequence"/>
</dbReference>
<gene>
    <name evidence="9" type="ORF">CISIN_1g044701mg</name>
</gene>
<evidence type="ECO:0000256" key="5">
    <source>
        <dbReference type="ARBA" id="ARBA00023242"/>
    </source>
</evidence>
<dbReference type="InterPro" id="IPR007276">
    <property type="entry name" value="Nop14"/>
</dbReference>
<dbReference type="PANTHER" id="PTHR23183:SF0">
    <property type="entry name" value="NUCLEOLAR PROTEIN 14"/>
    <property type="match status" value="1"/>
</dbReference>
<comment type="function">
    <text evidence="6">Involved in nucleolar processing of pre-18S ribosomal RNA. Has a role in the nuclear export of 40S pre-ribosomal subunit to the cytoplasm.</text>
</comment>
<dbReference type="STRING" id="2711.A0A067DAX2"/>
<evidence type="ECO:0000256" key="8">
    <source>
        <dbReference type="SAM" id="MobiDB-lite"/>
    </source>
</evidence>
<name>A0A067DAX2_CITSI</name>
<keyword evidence="5" id="KW-0539">Nucleus</keyword>
<evidence type="ECO:0000256" key="4">
    <source>
        <dbReference type="ARBA" id="ARBA00022552"/>
    </source>
</evidence>
<evidence type="ECO:0000256" key="6">
    <source>
        <dbReference type="ARBA" id="ARBA00024695"/>
    </source>
</evidence>
<evidence type="ECO:0000313" key="9">
    <source>
        <dbReference type="EMBL" id="KDO36157.1"/>
    </source>
</evidence>
<dbReference type="Pfam" id="PF04147">
    <property type="entry name" value="Nop14"/>
    <property type="match status" value="1"/>
</dbReference>
<protein>
    <submittedName>
        <fullName evidence="9">Uncharacterized protein</fullName>
    </submittedName>
</protein>
<keyword evidence="4" id="KW-0698">rRNA processing</keyword>
<evidence type="ECO:0000256" key="1">
    <source>
        <dbReference type="ARBA" id="ARBA00004604"/>
    </source>
</evidence>
<reference evidence="9 10" key="1">
    <citation type="submission" date="2014-04" db="EMBL/GenBank/DDBJ databases">
        <authorList>
            <consortium name="International Citrus Genome Consortium"/>
            <person name="Gmitter F."/>
            <person name="Chen C."/>
            <person name="Farmerie W."/>
            <person name="Harkins T."/>
            <person name="Desany B."/>
            <person name="Mohiuddin M."/>
            <person name="Kodira C."/>
            <person name="Borodovsky M."/>
            <person name="Lomsadze A."/>
            <person name="Burns P."/>
            <person name="Jenkins J."/>
            <person name="Prochnik S."/>
            <person name="Shu S."/>
            <person name="Chapman J."/>
            <person name="Pitluck S."/>
            <person name="Schmutz J."/>
            <person name="Rokhsar D."/>
        </authorList>
    </citation>
    <scope>NUCLEOTIDE SEQUENCE</scope>
</reference>
<feature type="non-terminal residue" evidence="9">
    <location>
        <position position="165"/>
    </location>
</feature>
<dbReference type="GO" id="GO:0006364">
    <property type="term" value="P:rRNA processing"/>
    <property type="evidence" value="ECO:0007669"/>
    <property type="project" value="UniProtKB-KW"/>
</dbReference>
<keyword evidence="3" id="KW-0690">Ribosome biogenesis</keyword>
<dbReference type="GO" id="GO:0032040">
    <property type="term" value="C:small-subunit processome"/>
    <property type="evidence" value="ECO:0007669"/>
    <property type="project" value="InterPro"/>
</dbReference>
<feature type="coiled-coil region" evidence="7">
    <location>
        <begin position="51"/>
        <end position="78"/>
    </location>
</feature>
<evidence type="ECO:0000313" key="10">
    <source>
        <dbReference type="Proteomes" id="UP000027120"/>
    </source>
</evidence>
<comment type="similarity">
    <text evidence="2">Belongs to the NOP14 family.</text>
</comment>
<dbReference type="EMBL" id="KK795575">
    <property type="protein sequence ID" value="KDO36157.1"/>
    <property type="molecule type" value="Genomic_DNA"/>
</dbReference>
<accession>A0A067DAX2</accession>
<dbReference type="AlphaFoldDB" id="A0A067DAX2"/>
<sequence>MFFLLYAGRSNVLKQLSSHHRQNSDEGDLMEGEKNKHKSKKEIMEEVILKSKYFKAQKAKEKEENEQLMEELDKSFSSLVQSEVLLSLTEPSKMNALKALVNKGIPNEHVKRDDQNMETSKQEQPDSYDKLVKEMALDMRARPSDRTKTAEEIAQEERERLERLE</sequence>
<keyword evidence="7" id="KW-0175">Coiled coil</keyword>
<dbReference type="SMR" id="A0A067DAX2"/>
<evidence type="ECO:0000256" key="2">
    <source>
        <dbReference type="ARBA" id="ARBA00007466"/>
    </source>
</evidence>